<evidence type="ECO:0000259" key="4">
    <source>
        <dbReference type="PROSITE" id="PS50157"/>
    </source>
</evidence>
<gene>
    <name evidence="5" type="ORF">HPB52_011056</name>
</gene>
<dbReference type="EMBL" id="JABSTV010001250">
    <property type="protein sequence ID" value="KAH7956619.1"/>
    <property type="molecule type" value="Genomic_DNA"/>
</dbReference>
<feature type="region of interest" description="Disordered" evidence="3">
    <location>
        <begin position="234"/>
        <end position="459"/>
    </location>
</feature>
<feature type="region of interest" description="Disordered" evidence="3">
    <location>
        <begin position="485"/>
        <end position="509"/>
    </location>
</feature>
<protein>
    <recommendedName>
        <fullName evidence="4">C2H2-type domain-containing protein</fullName>
    </recommendedName>
</protein>
<evidence type="ECO:0000313" key="6">
    <source>
        <dbReference type="Proteomes" id="UP000821837"/>
    </source>
</evidence>
<feature type="compositionally biased region" description="Low complexity" evidence="3">
    <location>
        <begin position="251"/>
        <end position="271"/>
    </location>
</feature>
<evidence type="ECO:0000256" key="1">
    <source>
        <dbReference type="PROSITE-ProRule" id="PRU00042"/>
    </source>
</evidence>
<name>A0A9D4PVK7_RHISA</name>
<feature type="coiled-coil region" evidence="2">
    <location>
        <begin position="108"/>
        <end position="142"/>
    </location>
</feature>
<keyword evidence="1" id="KW-0863">Zinc-finger</keyword>
<evidence type="ECO:0000313" key="5">
    <source>
        <dbReference type="EMBL" id="KAH7956619.1"/>
    </source>
</evidence>
<feature type="region of interest" description="Disordered" evidence="3">
    <location>
        <begin position="592"/>
        <end position="701"/>
    </location>
</feature>
<keyword evidence="2" id="KW-0175">Coiled coil</keyword>
<feature type="compositionally biased region" description="Acidic residues" evidence="3">
    <location>
        <begin position="646"/>
        <end position="655"/>
    </location>
</feature>
<sequence length="701" mass="73338">MLRNQSKQVELIGAQAAAVKDQPSGATNQSPPNFMTFSCTVCHKIFLSYVKMLQHRLSHKLQTDEPPEKTDVPDAAVDVEVSSAVTARHSIDRAPAVQTEEKCLNNVLMAVKTLRDQAERDRADAREKIKSLDKELADIKASQAEEFKNLKSSFDTLHQEKEKVDNELANHVALLQQERDSKAKLARQLEEALQARKTEGQLDLMLQRQLETCRTETAQLYARLQQQNVAQSQHVVASGGQKPVANAPDFSAGNGPAHAAAPAPSLAQGGSEQKANAKEDKGAGKLGPPYQVAGAESWPPKVVGVEPSDSLRPIANNARNPVPAAQALAPPNDSALQQPAKASPTVSHAEGGLSSTPGKAAPDAMLSPLQQEGKANHGSSELSALPKNQGHQRVGQKPPVVSQPGVRQDALQPQAEPSQRPSGQPLARPVAQPAVQEEQNSLHKPLQQPAQLGVNPEPLSQLKGQLAQLNVGQPAALEQGFKPAEQPPVVNQAPPVLPAPNIAKPQPAAAGVGAKKQGIALPGLSDGLGGLPDSVAGLEKIPAGDGPVPANAANSRGGAGAAAAAFKKAVDAMGLEEGNELEVGAEKVLSNKVPNNGDDLLIGGHAGKAPRAKLARPNKQQQPVAGGIGGGEDDLDYANAAVKDDDAAEDQEDDGPFGADLGRGKPMPDAADFDDQGAEADQLQQQQPNNVFDDGIAANPK</sequence>
<evidence type="ECO:0000256" key="2">
    <source>
        <dbReference type="SAM" id="Coils"/>
    </source>
</evidence>
<proteinExistence type="predicted"/>
<accession>A0A9D4PVK7</accession>
<keyword evidence="6" id="KW-1185">Reference proteome</keyword>
<dbReference type="PROSITE" id="PS00028">
    <property type="entry name" value="ZINC_FINGER_C2H2_1"/>
    <property type="match status" value="1"/>
</dbReference>
<feature type="domain" description="C2H2-type" evidence="4">
    <location>
        <begin position="37"/>
        <end position="67"/>
    </location>
</feature>
<dbReference type="Proteomes" id="UP000821837">
    <property type="component" value="Unassembled WGS sequence"/>
</dbReference>
<dbReference type="AlphaFoldDB" id="A0A9D4PVK7"/>
<dbReference type="InterPro" id="IPR013087">
    <property type="entry name" value="Znf_C2H2_type"/>
</dbReference>
<keyword evidence="1" id="KW-0479">Metal-binding</keyword>
<dbReference type="VEuPathDB" id="VectorBase:RSAN_035111"/>
<organism evidence="5 6">
    <name type="scientific">Rhipicephalus sanguineus</name>
    <name type="common">Brown dog tick</name>
    <name type="synonym">Ixodes sanguineus</name>
    <dbReference type="NCBI Taxonomy" id="34632"/>
    <lineage>
        <taxon>Eukaryota</taxon>
        <taxon>Metazoa</taxon>
        <taxon>Ecdysozoa</taxon>
        <taxon>Arthropoda</taxon>
        <taxon>Chelicerata</taxon>
        <taxon>Arachnida</taxon>
        <taxon>Acari</taxon>
        <taxon>Parasitiformes</taxon>
        <taxon>Ixodida</taxon>
        <taxon>Ixodoidea</taxon>
        <taxon>Ixodidae</taxon>
        <taxon>Rhipicephalinae</taxon>
        <taxon>Rhipicephalus</taxon>
        <taxon>Rhipicephalus</taxon>
    </lineage>
</organism>
<dbReference type="PROSITE" id="PS50157">
    <property type="entry name" value="ZINC_FINGER_C2H2_2"/>
    <property type="match status" value="1"/>
</dbReference>
<dbReference type="GO" id="GO:0008270">
    <property type="term" value="F:zinc ion binding"/>
    <property type="evidence" value="ECO:0007669"/>
    <property type="project" value="UniProtKB-KW"/>
</dbReference>
<reference evidence="5" key="2">
    <citation type="submission" date="2021-09" db="EMBL/GenBank/DDBJ databases">
        <authorList>
            <person name="Jia N."/>
            <person name="Wang J."/>
            <person name="Shi W."/>
            <person name="Du L."/>
            <person name="Sun Y."/>
            <person name="Zhan W."/>
            <person name="Jiang J."/>
            <person name="Wang Q."/>
            <person name="Zhang B."/>
            <person name="Ji P."/>
            <person name="Sakyi L.B."/>
            <person name="Cui X."/>
            <person name="Yuan T."/>
            <person name="Jiang B."/>
            <person name="Yang W."/>
            <person name="Lam T.T.-Y."/>
            <person name="Chang Q."/>
            <person name="Ding S."/>
            <person name="Wang X."/>
            <person name="Zhu J."/>
            <person name="Ruan X."/>
            <person name="Zhao L."/>
            <person name="Wei J."/>
            <person name="Que T."/>
            <person name="Du C."/>
            <person name="Cheng J."/>
            <person name="Dai P."/>
            <person name="Han X."/>
            <person name="Huang E."/>
            <person name="Gao Y."/>
            <person name="Liu J."/>
            <person name="Shao H."/>
            <person name="Ye R."/>
            <person name="Li L."/>
            <person name="Wei W."/>
            <person name="Wang X."/>
            <person name="Wang C."/>
            <person name="Huo Q."/>
            <person name="Li W."/>
            <person name="Guo W."/>
            <person name="Chen H."/>
            <person name="Chen S."/>
            <person name="Zhou L."/>
            <person name="Zhou L."/>
            <person name="Ni X."/>
            <person name="Tian J."/>
            <person name="Zhou Y."/>
            <person name="Sheng Y."/>
            <person name="Liu T."/>
            <person name="Pan Y."/>
            <person name="Xia L."/>
            <person name="Li J."/>
            <person name="Zhao F."/>
            <person name="Cao W."/>
        </authorList>
    </citation>
    <scope>NUCLEOTIDE SEQUENCE</scope>
    <source>
        <strain evidence="5">Rsan-2018</strain>
        <tissue evidence="5">Larvae</tissue>
    </source>
</reference>
<comment type="caution">
    <text evidence="5">The sequence shown here is derived from an EMBL/GenBank/DDBJ whole genome shotgun (WGS) entry which is preliminary data.</text>
</comment>
<evidence type="ECO:0000256" key="3">
    <source>
        <dbReference type="SAM" id="MobiDB-lite"/>
    </source>
</evidence>
<reference evidence="5" key="1">
    <citation type="journal article" date="2020" name="Cell">
        <title>Large-Scale Comparative Analyses of Tick Genomes Elucidate Their Genetic Diversity and Vector Capacities.</title>
        <authorList>
            <consortium name="Tick Genome and Microbiome Consortium (TIGMIC)"/>
            <person name="Jia N."/>
            <person name="Wang J."/>
            <person name="Shi W."/>
            <person name="Du L."/>
            <person name="Sun Y."/>
            <person name="Zhan W."/>
            <person name="Jiang J.F."/>
            <person name="Wang Q."/>
            <person name="Zhang B."/>
            <person name="Ji P."/>
            <person name="Bell-Sakyi L."/>
            <person name="Cui X.M."/>
            <person name="Yuan T.T."/>
            <person name="Jiang B.G."/>
            <person name="Yang W.F."/>
            <person name="Lam T.T."/>
            <person name="Chang Q.C."/>
            <person name="Ding S.J."/>
            <person name="Wang X.J."/>
            <person name="Zhu J.G."/>
            <person name="Ruan X.D."/>
            <person name="Zhao L."/>
            <person name="Wei J.T."/>
            <person name="Ye R.Z."/>
            <person name="Que T.C."/>
            <person name="Du C.H."/>
            <person name="Zhou Y.H."/>
            <person name="Cheng J.X."/>
            <person name="Dai P.F."/>
            <person name="Guo W.B."/>
            <person name="Han X.H."/>
            <person name="Huang E.J."/>
            <person name="Li L.F."/>
            <person name="Wei W."/>
            <person name="Gao Y.C."/>
            <person name="Liu J.Z."/>
            <person name="Shao H.Z."/>
            <person name="Wang X."/>
            <person name="Wang C.C."/>
            <person name="Yang T.C."/>
            <person name="Huo Q.B."/>
            <person name="Li W."/>
            <person name="Chen H.Y."/>
            <person name="Chen S.E."/>
            <person name="Zhou L.G."/>
            <person name="Ni X.B."/>
            <person name="Tian J.H."/>
            <person name="Sheng Y."/>
            <person name="Liu T."/>
            <person name="Pan Y.S."/>
            <person name="Xia L.Y."/>
            <person name="Li J."/>
            <person name="Zhao F."/>
            <person name="Cao W.C."/>
        </authorList>
    </citation>
    <scope>NUCLEOTIDE SEQUENCE</scope>
    <source>
        <strain evidence="5">Rsan-2018</strain>
    </source>
</reference>
<keyword evidence="1" id="KW-0862">Zinc</keyword>